<protein>
    <submittedName>
        <fullName evidence="2">Uncharacterized protein</fullName>
    </submittedName>
</protein>
<keyword evidence="1" id="KW-1133">Transmembrane helix</keyword>
<keyword evidence="1" id="KW-0472">Membrane</keyword>
<dbReference type="EMBL" id="MUYU01000025">
    <property type="protein sequence ID" value="OOS22944.1"/>
    <property type="molecule type" value="Genomic_DNA"/>
</dbReference>
<feature type="transmembrane region" description="Helical" evidence="1">
    <location>
        <begin position="65"/>
        <end position="84"/>
    </location>
</feature>
<feature type="transmembrane region" description="Helical" evidence="1">
    <location>
        <begin position="20"/>
        <end position="53"/>
    </location>
</feature>
<evidence type="ECO:0000313" key="2">
    <source>
        <dbReference type="EMBL" id="OOS22944.1"/>
    </source>
</evidence>
<sequence>MNNKPKARYPFLEDITDWLTAYMLSGVLVGILGMGGLWLLIGSAVFLMVILAFSVNFPKTKFKIYAFGLAVYIAYLISQIIATGNPSLSVPWVLMIVLGLTQAILTVRYYQNKLKK</sequence>
<dbReference type="OrthoDB" id="6650198at2"/>
<comment type="caution">
    <text evidence="2">The sequence shown here is derived from an EMBL/GenBank/DDBJ whole genome shotgun (WGS) entry which is preliminary data.</text>
</comment>
<dbReference type="AlphaFoldDB" id="A0A1T0CKU5"/>
<keyword evidence="1" id="KW-0812">Transmembrane</keyword>
<dbReference type="Proteomes" id="UP000189800">
    <property type="component" value="Unassembled WGS sequence"/>
</dbReference>
<reference evidence="2 3" key="1">
    <citation type="submission" date="2017-02" db="EMBL/GenBank/DDBJ databases">
        <title>Draft genome sequence of Moraxella pluranimalium CCUG 54913T type strain.</title>
        <authorList>
            <person name="Salva-Serra F."/>
            <person name="Engstrom-Jakobsson H."/>
            <person name="Thorell K."/>
            <person name="Jaen-Luchoro D."/>
            <person name="Gonzales-Siles L."/>
            <person name="Karlsson R."/>
            <person name="Yazdan S."/>
            <person name="Boulund F."/>
            <person name="Johnning A."/>
            <person name="Engstrand L."/>
            <person name="Kristiansson E."/>
            <person name="Moore E."/>
        </authorList>
    </citation>
    <scope>NUCLEOTIDE SEQUENCE [LARGE SCALE GENOMIC DNA]</scope>
    <source>
        <strain evidence="2 3">CCUG 54913</strain>
    </source>
</reference>
<evidence type="ECO:0000256" key="1">
    <source>
        <dbReference type="SAM" id="Phobius"/>
    </source>
</evidence>
<dbReference type="RefSeq" id="WP_078254766.1">
    <property type="nucleotide sequence ID" value="NZ_MUYU01000025.1"/>
</dbReference>
<proteinExistence type="predicted"/>
<name>A0A1T0CKU5_9GAMM</name>
<gene>
    <name evidence="2" type="ORF">B0680_09020</name>
</gene>
<feature type="transmembrane region" description="Helical" evidence="1">
    <location>
        <begin position="90"/>
        <end position="110"/>
    </location>
</feature>
<evidence type="ECO:0000313" key="3">
    <source>
        <dbReference type="Proteomes" id="UP000189800"/>
    </source>
</evidence>
<dbReference type="STRING" id="470453.B0680_09020"/>
<accession>A0A1T0CKU5</accession>
<organism evidence="2 3">
    <name type="scientific">Moraxella pluranimalium</name>
    <dbReference type="NCBI Taxonomy" id="470453"/>
    <lineage>
        <taxon>Bacteria</taxon>
        <taxon>Pseudomonadati</taxon>
        <taxon>Pseudomonadota</taxon>
        <taxon>Gammaproteobacteria</taxon>
        <taxon>Moraxellales</taxon>
        <taxon>Moraxellaceae</taxon>
        <taxon>Moraxella</taxon>
    </lineage>
</organism>
<keyword evidence="3" id="KW-1185">Reference proteome</keyword>